<evidence type="ECO:0000313" key="1">
    <source>
        <dbReference type="EMBL" id="ODA12647.1"/>
    </source>
</evidence>
<protein>
    <submittedName>
        <fullName evidence="1">Uncharacterized protein</fullName>
    </submittedName>
</protein>
<name>A0A1C3CVA7_9GAMM</name>
<evidence type="ECO:0000313" key="2">
    <source>
        <dbReference type="Proteomes" id="UP000186553"/>
    </source>
</evidence>
<reference evidence="1 2" key="1">
    <citation type="submission" date="2016-07" db="EMBL/GenBank/DDBJ databases">
        <title>Acinetobacter sp. ANC 4603.</title>
        <authorList>
            <person name="Radolfova-Krizova L."/>
            <person name="Nemec A."/>
        </authorList>
    </citation>
    <scope>NUCLEOTIDE SEQUENCE [LARGE SCALE GENOMIC DNA]</scope>
    <source>
        <strain evidence="1 2">ANC 4603</strain>
    </source>
</reference>
<keyword evidence="2" id="KW-1185">Reference proteome</keyword>
<dbReference type="OrthoDB" id="6705434at2"/>
<dbReference type="EMBL" id="MBDL01000010">
    <property type="protein sequence ID" value="ODA12647.1"/>
    <property type="molecule type" value="Genomic_DNA"/>
</dbReference>
<dbReference type="AlphaFoldDB" id="A0A1C3CVA7"/>
<proteinExistence type="predicted"/>
<gene>
    <name evidence="1" type="ORF">BBP83_08775</name>
</gene>
<sequence length="81" mass="9063">MIEKIENPLNFGLEQIEVLISELQETFDSFGGDLGPFALDESGVSIEIKTKSGEYSYNLEQLKKLKAELEDPLVQSLKEVS</sequence>
<comment type="caution">
    <text evidence="1">The sequence shown here is derived from an EMBL/GenBank/DDBJ whole genome shotgun (WGS) entry which is preliminary data.</text>
</comment>
<dbReference type="STRING" id="1891224.BBP83_08775"/>
<accession>A0A1C3CVA7</accession>
<organism evidence="1 2">
    <name type="scientific">Acinetobacter celticus</name>
    <dbReference type="NCBI Taxonomy" id="1891224"/>
    <lineage>
        <taxon>Bacteria</taxon>
        <taxon>Pseudomonadati</taxon>
        <taxon>Pseudomonadota</taxon>
        <taxon>Gammaproteobacteria</taxon>
        <taxon>Moraxellales</taxon>
        <taxon>Moraxellaceae</taxon>
        <taxon>Acinetobacter</taxon>
    </lineage>
</organism>
<dbReference type="RefSeq" id="WP_068887995.1">
    <property type="nucleotide sequence ID" value="NZ_CBCRUU010000012.1"/>
</dbReference>
<dbReference type="Proteomes" id="UP000186553">
    <property type="component" value="Unassembled WGS sequence"/>
</dbReference>